<keyword evidence="1" id="KW-0472">Membrane</keyword>
<evidence type="ECO:0000313" key="2">
    <source>
        <dbReference type="EMBL" id="ARX35665.1"/>
    </source>
</evidence>
<proteinExistence type="predicted"/>
<feature type="transmembrane region" description="Helical" evidence="1">
    <location>
        <begin position="6"/>
        <end position="28"/>
    </location>
</feature>
<evidence type="ECO:0000256" key="1">
    <source>
        <dbReference type="SAM" id="Phobius"/>
    </source>
</evidence>
<accession>A0AAN1EWP7</accession>
<name>A0AAN1EWP7_PROMI</name>
<dbReference type="EMBL" id="CP021694">
    <property type="protein sequence ID" value="ARX35665.1"/>
    <property type="molecule type" value="Genomic_DNA"/>
</dbReference>
<keyword evidence="1" id="KW-0812">Transmembrane</keyword>
<protein>
    <submittedName>
        <fullName evidence="2">Uncharacterized protein</fullName>
    </submittedName>
</protein>
<dbReference type="Proteomes" id="UP000195540">
    <property type="component" value="Chromosome"/>
</dbReference>
<dbReference type="AlphaFoldDB" id="A0AAN1EWP7"/>
<dbReference type="RefSeq" id="WP_087726672.1">
    <property type="nucleotide sequence ID" value="NZ_CP021694.1"/>
</dbReference>
<sequence>MGNIKVISGILGGVAIIAAVAALSVNLVPDDKANDKHLADYCAEMTRSLMKSPSSYKLDEYYIRELPLTRNELAEIVQMAPFNNIDDAIDNDKRERSKIEIIETYMAKNAMGVELVGNAICTLNKTNYGSAGSSYSIMSLSINDENIGDINLITAELAADKKTGRLNSKSDYMKKLNYIFN</sequence>
<gene>
    <name evidence="2" type="ORF">AM402_16380</name>
</gene>
<organism evidence="2 3">
    <name type="scientific">Proteus mirabilis</name>
    <dbReference type="NCBI Taxonomy" id="584"/>
    <lineage>
        <taxon>Bacteria</taxon>
        <taxon>Pseudomonadati</taxon>
        <taxon>Pseudomonadota</taxon>
        <taxon>Gammaproteobacteria</taxon>
        <taxon>Enterobacterales</taxon>
        <taxon>Morganellaceae</taxon>
        <taxon>Proteus</taxon>
    </lineage>
</organism>
<evidence type="ECO:0000313" key="3">
    <source>
        <dbReference type="Proteomes" id="UP000195540"/>
    </source>
</evidence>
<reference evidence="2 3" key="1">
    <citation type="submission" date="2017-05" db="EMBL/GenBank/DDBJ databases">
        <title>Whole genome sequencing of Proteus mirabilis AR_0155.</title>
        <authorList>
            <person name="Conlan S."/>
            <person name="Thomas P.J."/>
            <person name="Mullikin J."/>
            <person name="Frank K.M."/>
            <person name="Segre J.A."/>
        </authorList>
    </citation>
    <scope>NUCLEOTIDE SEQUENCE [LARGE SCALE GENOMIC DNA]</scope>
    <source>
        <strain evidence="2 3">AR_0155</strain>
    </source>
</reference>
<keyword evidence="1" id="KW-1133">Transmembrane helix</keyword>